<evidence type="ECO:0000259" key="1">
    <source>
        <dbReference type="Pfam" id="PF01261"/>
    </source>
</evidence>
<proteinExistence type="predicted"/>
<sequence>MNFSRQIIISLTSFGASEVRRHGQCWFVELCRAAGADGVEIRGELLQGHAQELDELAGVVRQAGLSCVYSCPDMLWESSGLLNRHALEQSLASAAILNAPVLKMSIGHFARASSDTLGVLKQILARQNVRMLVENDQTAGAGALDALQRFFGAADAYGLDLGMTFDMGNWHWVGECPMQAAEVFSNRVRYIHCKGVQRQPLRWAAVPLAESSAPWRAILRALPGDPPRAIEYPLIGDDLLTVTRAAIDDLRNLEKSS</sequence>
<organism evidence="2 3">
    <name type="scientific">Pollutimonas nitritireducens</name>
    <dbReference type="NCBI Taxonomy" id="2045209"/>
    <lineage>
        <taxon>Bacteria</taxon>
        <taxon>Pseudomonadati</taxon>
        <taxon>Pseudomonadota</taxon>
        <taxon>Betaproteobacteria</taxon>
        <taxon>Burkholderiales</taxon>
        <taxon>Alcaligenaceae</taxon>
        <taxon>Pollutimonas</taxon>
    </lineage>
</organism>
<dbReference type="InterPro" id="IPR013022">
    <property type="entry name" value="Xyl_isomerase-like_TIM-brl"/>
</dbReference>
<dbReference type="Proteomes" id="UP000234328">
    <property type="component" value="Unassembled WGS sequence"/>
</dbReference>
<evidence type="ECO:0000313" key="2">
    <source>
        <dbReference type="EMBL" id="PLC55214.1"/>
    </source>
</evidence>
<evidence type="ECO:0000313" key="3">
    <source>
        <dbReference type="Proteomes" id="UP000234328"/>
    </source>
</evidence>
<dbReference type="Pfam" id="PF01261">
    <property type="entry name" value="AP_endonuc_2"/>
    <property type="match status" value="1"/>
</dbReference>
<name>A0A2N4UJK6_9BURK</name>
<dbReference type="PANTHER" id="PTHR12110">
    <property type="entry name" value="HYDROXYPYRUVATE ISOMERASE"/>
    <property type="match status" value="1"/>
</dbReference>
<keyword evidence="2" id="KW-0547">Nucleotide-binding</keyword>
<dbReference type="InterPro" id="IPR050312">
    <property type="entry name" value="IolE/XylAMocC-like"/>
</dbReference>
<dbReference type="PANTHER" id="PTHR12110:SF53">
    <property type="entry name" value="BLR5974 PROTEIN"/>
    <property type="match status" value="1"/>
</dbReference>
<comment type="caution">
    <text evidence="2">The sequence shown here is derived from an EMBL/GenBank/DDBJ whole genome shotgun (WGS) entry which is preliminary data.</text>
</comment>
<dbReference type="SUPFAM" id="SSF51658">
    <property type="entry name" value="Xylose isomerase-like"/>
    <property type="match status" value="1"/>
</dbReference>
<keyword evidence="3" id="KW-1185">Reference proteome</keyword>
<dbReference type="AlphaFoldDB" id="A0A2N4UJK6"/>
<dbReference type="RefSeq" id="WP_102068538.1">
    <property type="nucleotide sequence ID" value="NZ_PDNV01000002.1"/>
</dbReference>
<dbReference type="EMBL" id="PDNV01000002">
    <property type="protein sequence ID" value="PLC55214.1"/>
    <property type="molecule type" value="Genomic_DNA"/>
</dbReference>
<dbReference type="Gene3D" id="3.20.20.150">
    <property type="entry name" value="Divalent-metal-dependent TIM barrel enzymes"/>
    <property type="match status" value="1"/>
</dbReference>
<reference evidence="2 3" key="1">
    <citation type="submission" date="2017-10" db="EMBL/GenBank/DDBJ databases">
        <title>Two draft genome sequences of Pusillimonas sp. strains isolated from a nitrate- and radionuclide-contaminated groundwater in Russia.</title>
        <authorList>
            <person name="Grouzdev D.S."/>
            <person name="Tourova T.P."/>
            <person name="Goeva M.A."/>
            <person name="Babich T.L."/>
            <person name="Sokolova D.S."/>
            <person name="Abdullin R."/>
            <person name="Poltaraus A.B."/>
            <person name="Toshchakov S.V."/>
            <person name="Nazina T.N."/>
        </authorList>
    </citation>
    <scope>NUCLEOTIDE SEQUENCE [LARGE SCALE GENOMIC DNA]</scope>
    <source>
        <strain evidence="2 3">JR1/69-2-13</strain>
    </source>
</reference>
<accession>A0A2N4UJK6</accession>
<gene>
    <name evidence="2" type="ORF">CR155_03105</name>
</gene>
<dbReference type="GO" id="GO:0005524">
    <property type="term" value="F:ATP binding"/>
    <property type="evidence" value="ECO:0007669"/>
    <property type="project" value="UniProtKB-KW"/>
</dbReference>
<dbReference type="OrthoDB" id="2237247at2"/>
<feature type="domain" description="Xylose isomerase-like TIM barrel" evidence="1">
    <location>
        <begin position="28"/>
        <end position="222"/>
    </location>
</feature>
<dbReference type="InterPro" id="IPR036237">
    <property type="entry name" value="Xyl_isomerase-like_sf"/>
</dbReference>
<protein>
    <submittedName>
        <fullName evidence="2">Glutamine ABC transporter ATP-binding protein</fullName>
    </submittedName>
</protein>
<keyword evidence="2" id="KW-0067">ATP-binding</keyword>